<keyword evidence="3" id="KW-0732">Signal</keyword>
<dbReference type="InterPro" id="IPR006311">
    <property type="entry name" value="TAT_signal"/>
</dbReference>
<gene>
    <name evidence="5" type="ORF">BJ960_002200</name>
</gene>
<dbReference type="PANTHER" id="PTHR30222:SF17">
    <property type="entry name" value="SPERMIDINE_PUTRESCINE-BINDING PERIPLASMIC PROTEIN"/>
    <property type="match status" value="1"/>
</dbReference>
<evidence type="ECO:0000256" key="3">
    <source>
        <dbReference type="ARBA" id="ARBA00022729"/>
    </source>
</evidence>
<comment type="subcellular location">
    <subcellularLocation>
        <location evidence="1">Periplasm</location>
    </subcellularLocation>
</comment>
<dbReference type="InterPro" id="IPR001188">
    <property type="entry name" value="Sperm_putr-bd"/>
</dbReference>
<dbReference type="GO" id="GO:0042597">
    <property type="term" value="C:periplasmic space"/>
    <property type="evidence" value="ECO:0007669"/>
    <property type="project" value="UniProtKB-SubCell"/>
</dbReference>
<organism evidence="5 6">
    <name type="scientific">Leucobacter aridicollis</name>
    <dbReference type="NCBI Taxonomy" id="283878"/>
    <lineage>
        <taxon>Bacteria</taxon>
        <taxon>Bacillati</taxon>
        <taxon>Actinomycetota</taxon>
        <taxon>Actinomycetes</taxon>
        <taxon>Micrococcales</taxon>
        <taxon>Microbacteriaceae</taxon>
        <taxon>Leucobacter</taxon>
    </lineage>
</organism>
<keyword evidence="6" id="KW-1185">Reference proteome</keyword>
<evidence type="ECO:0000313" key="5">
    <source>
        <dbReference type="EMBL" id="NYD27397.1"/>
    </source>
</evidence>
<dbReference type="GO" id="GO:0015846">
    <property type="term" value="P:polyamine transport"/>
    <property type="evidence" value="ECO:0007669"/>
    <property type="project" value="InterPro"/>
</dbReference>
<dbReference type="AlphaFoldDB" id="A0A852R3V5"/>
<proteinExistence type="predicted"/>
<comment type="caution">
    <text evidence="5">The sequence shown here is derived from an EMBL/GenBank/DDBJ whole genome shotgun (WGS) entry which is preliminary data.</text>
</comment>
<reference evidence="5 6" key="1">
    <citation type="submission" date="2020-07" db="EMBL/GenBank/DDBJ databases">
        <title>Sequencing the genomes of 1000 actinobacteria strains.</title>
        <authorList>
            <person name="Klenk H.-P."/>
        </authorList>
    </citation>
    <scope>NUCLEOTIDE SEQUENCE [LARGE SCALE GENOMIC DNA]</scope>
    <source>
        <strain evidence="5 6">DSM 17380</strain>
    </source>
</reference>
<protein>
    <submittedName>
        <fullName evidence="5">Spermidine/putrescine transport system substrate-binding protein</fullName>
    </submittedName>
</protein>
<accession>A0A852R3V5</accession>
<dbReference type="CDD" id="cd13590">
    <property type="entry name" value="PBP2_PotD_PotF_like"/>
    <property type="match status" value="1"/>
</dbReference>
<dbReference type="EMBL" id="JACCBD010000001">
    <property type="protein sequence ID" value="NYD27397.1"/>
    <property type="molecule type" value="Genomic_DNA"/>
</dbReference>
<keyword evidence="4" id="KW-0574">Periplasm</keyword>
<evidence type="ECO:0000256" key="1">
    <source>
        <dbReference type="ARBA" id="ARBA00004418"/>
    </source>
</evidence>
<keyword evidence="2" id="KW-0813">Transport</keyword>
<dbReference type="GO" id="GO:0019808">
    <property type="term" value="F:polyamine binding"/>
    <property type="evidence" value="ECO:0007669"/>
    <property type="project" value="InterPro"/>
</dbReference>
<dbReference type="SUPFAM" id="SSF53850">
    <property type="entry name" value="Periplasmic binding protein-like II"/>
    <property type="match status" value="1"/>
</dbReference>
<sequence>MRNAPTDPVIAELVRRARSTQLTRRRLFQGVGLGAAAVGAASLAACSPSGPAYGDGSAGKLRWASWTYYLDFDEETQDFTSLNEFMAESNIEVEYFEDIDDNKMFMAKVKDQLKLGQDTGYDLFTLTDSSLIRLWEQEQLTAFDRALMPNVDDQMIELVKHSSFDPDREWSIPYQAGMTGLVYNSQLYPKGIASVSDLWHPDLKGKVSLLSEQDDTLGLIMLEQGVDITGDGWGDDEFFAALDVAEEHIKNGDVYTVKGNSYTQDLQSGAVLAGMAWSGDVAMLNEEEGEEVWKFVVPEAGATLFIDSFCLPESTAAFEQSHALIDYYYDPEVAAQVAEYVQYVTPVAGAREAMAKRNPEMAENTLVFPDEEMSARIHDMRTPTAQEDNRYAQAYQKILGN</sequence>
<dbReference type="Proteomes" id="UP000586095">
    <property type="component" value="Unassembled WGS sequence"/>
</dbReference>
<dbReference type="PROSITE" id="PS51318">
    <property type="entry name" value="TAT"/>
    <property type="match status" value="1"/>
</dbReference>
<dbReference type="Gene3D" id="3.40.190.10">
    <property type="entry name" value="Periplasmic binding protein-like II"/>
    <property type="match status" value="2"/>
</dbReference>
<dbReference type="Pfam" id="PF13416">
    <property type="entry name" value="SBP_bac_8"/>
    <property type="match status" value="1"/>
</dbReference>
<evidence type="ECO:0000256" key="2">
    <source>
        <dbReference type="ARBA" id="ARBA00022448"/>
    </source>
</evidence>
<dbReference type="PANTHER" id="PTHR30222">
    <property type="entry name" value="SPERMIDINE/PUTRESCINE-BINDING PERIPLASMIC PROTEIN"/>
    <property type="match status" value="1"/>
</dbReference>
<evidence type="ECO:0000256" key="4">
    <source>
        <dbReference type="ARBA" id="ARBA00022764"/>
    </source>
</evidence>
<dbReference type="InterPro" id="IPR006059">
    <property type="entry name" value="SBP"/>
</dbReference>
<evidence type="ECO:0000313" key="6">
    <source>
        <dbReference type="Proteomes" id="UP000586095"/>
    </source>
</evidence>
<dbReference type="RefSeq" id="WP_185987322.1">
    <property type="nucleotide sequence ID" value="NZ_BAAALZ010000001.1"/>
</dbReference>
<dbReference type="PRINTS" id="PR00909">
    <property type="entry name" value="SPERMDNBNDNG"/>
</dbReference>
<name>A0A852R3V5_9MICO</name>